<dbReference type="AlphaFoldDB" id="A0A7E4V358"/>
<dbReference type="Proteomes" id="UP000492821">
    <property type="component" value="Unassembled WGS sequence"/>
</dbReference>
<name>A0A7E4V358_PANRE</name>
<reference evidence="2" key="1">
    <citation type="journal article" date="2013" name="Genetics">
        <title>The draft genome and transcriptome of Panagrellus redivivus are shaped by the harsh demands of a free-living lifestyle.</title>
        <authorList>
            <person name="Srinivasan J."/>
            <person name="Dillman A.R."/>
            <person name="Macchietto M.G."/>
            <person name="Heikkinen L."/>
            <person name="Lakso M."/>
            <person name="Fracchia K.M."/>
            <person name="Antoshechkin I."/>
            <person name="Mortazavi A."/>
            <person name="Wong G."/>
            <person name="Sternberg P.W."/>
        </authorList>
    </citation>
    <scope>NUCLEOTIDE SEQUENCE [LARGE SCALE GENOMIC DNA]</scope>
    <source>
        <strain evidence="2">MT8872</strain>
    </source>
</reference>
<dbReference type="WBParaSite" id="Pan_g15884.t1">
    <property type="protein sequence ID" value="Pan_g15884.t1"/>
    <property type="gene ID" value="Pan_g15884"/>
</dbReference>
<protein>
    <submittedName>
        <fullName evidence="3">CUB domain-containing protein</fullName>
    </submittedName>
</protein>
<keyword evidence="1" id="KW-0812">Transmembrane</keyword>
<proteinExistence type="predicted"/>
<evidence type="ECO:0000256" key="1">
    <source>
        <dbReference type="SAM" id="Phobius"/>
    </source>
</evidence>
<reference evidence="3" key="2">
    <citation type="submission" date="2020-10" db="UniProtKB">
        <authorList>
            <consortium name="WormBaseParasite"/>
        </authorList>
    </citation>
    <scope>IDENTIFICATION</scope>
</reference>
<keyword evidence="1" id="KW-1133">Transmembrane helix</keyword>
<organism evidence="2 3">
    <name type="scientific">Panagrellus redivivus</name>
    <name type="common">Microworm</name>
    <dbReference type="NCBI Taxonomy" id="6233"/>
    <lineage>
        <taxon>Eukaryota</taxon>
        <taxon>Metazoa</taxon>
        <taxon>Ecdysozoa</taxon>
        <taxon>Nematoda</taxon>
        <taxon>Chromadorea</taxon>
        <taxon>Rhabditida</taxon>
        <taxon>Tylenchina</taxon>
        <taxon>Panagrolaimomorpha</taxon>
        <taxon>Panagrolaimoidea</taxon>
        <taxon>Panagrolaimidae</taxon>
        <taxon>Panagrellus</taxon>
    </lineage>
</organism>
<evidence type="ECO:0000313" key="2">
    <source>
        <dbReference type="Proteomes" id="UP000492821"/>
    </source>
</evidence>
<keyword evidence="2" id="KW-1185">Reference proteome</keyword>
<feature type="transmembrane region" description="Helical" evidence="1">
    <location>
        <begin position="112"/>
        <end position="129"/>
    </location>
</feature>
<sequence>MDPTPAATRNTVTFIAPPSCEGTLRMCYAAPPRRGDHCLITFTPQSRNNSDLLRVRMGHANLIATIDGKLAKQCPLKKPDHYYQSFNIVKLPNCTVIVHGVTLPHGQPKRKYNWLLPACITVIVLWVLCQRANH</sequence>
<accession>A0A7E4V358</accession>
<evidence type="ECO:0000313" key="3">
    <source>
        <dbReference type="WBParaSite" id="Pan_g15884.t1"/>
    </source>
</evidence>
<keyword evidence="1" id="KW-0472">Membrane</keyword>